<protein>
    <submittedName>
        <fullName evidence="1">Uncharacterized protein</fullName>
    </submittedName>
</protein>
<dbReference type="RefSeq" id="XP_046062479.1">
    <property type="nucleotide sequence ID" value="XM_046202622.1"/>
</dbReference>
<dbReference type="Proteomes" id="UP000769157">
    <property type="component" value="Unassembled WGS sequence"/>
</dbReference>
<keyword evidence="2" id="KW-1185">Reference proteome</keyword>
<organism evidence="1 2">
    <name type="scientific">Ogataea philodendri</name>
    <dbReference type="NCBI Taxonomy" id="1378263"/>
    <lineage>
        <taxon>Eukaryota</taxon>
        <taxon>Fungi</taxon>
        <taxon>Dikarya</taxon>
        <taxon>Ascomycota</taxon>
        <taxon>Saccharomycotina</taxon>
        <taxon>Pichiomycetes</taxon>
        <taxon>Pichiales</taxon>
        <taxon>Pichiaceae</taxon>
        <taxon>Ogataea</taxon>
    </lineage>
</organism>
<comment type="caution">
    <text evidence="1">The sequence shown here is derived from an EMBL/GenBank/DDBJ whole genome shotgun (WGS) entry which is preliminary data.</text>
</comment>
<accession>A0A9P8PAM3</accession>
<dbReference type="GeneID" id="70233786"/>
<name>A0A9P8PAM3_9ASCO</name>
<reference evidence="1" key="2">
    <citation type="submission" date="2021-01" db="EMBL/GenBank/DDBJ databases">
        <authorList>
            <person name="Schikora-Tamarit M.A."/>
        </authorList>
    </citation>
    <scope>NUCLEOTIDE SEQUENCE</scope>
    <source>
        <strain evidence="1">CBS6075</strain>
    </source>
</reference>
<gene>
    <name evidence="1" type="ORF">OGAPHI_001819</name>
</gene>
<evidence type="ECO:0000313" key="1">
    <source>
        <dbReference type="EMBL" id="KAH3668065.1"/>
    </source>
</evidence>
<dbReference type="EMBL" id="JAEUBE010000158">
    <property type="protein sequence ID" value="KAH3668065.1"/>
    <property type="molecule type" value="Genomic_DNA"/>
</dbReference>
<evidence type="ECO:0000313" key="2">
    <source>
        <dbReference type="Proteomes" id="UP000769157"/>
    </source>
</evidence>
<reference evidence="1" key="1">
    <citation type="journal article" date="2021" name="Open Biol.">
        <title>Shared evolutionary footprints suggest mitochondrial oxidative damage underlies multiple complex I losses in fungi.</title>
        <authorList>
            <person name="Schikora-Tamarit M.A."/>
            <person name="Marcet-Houben M."/>
            <person name="Nosek J."/>
            <person name="Gabaldon T."/>
        </authorList>
    </citation>
    <scope>NUCLEOTIDE SEQUENCE</scope>
    <source>
        <strain evidence="1">CBS6075</strain>
    </source>
</reference>
<proteinExistence type="predicted"/>
<sequence length="398" mass="45517">MRPSSTMRRSGINVKTVWSVFQNKLLDKMPFSRTTRTLNDNERVHVLVYPAFDLSAQSVEFLGHSFEAVCGSAASLCRPRENTRDSATSAVEELGQLLESLVLLQRVLLSDLFAHKEISDWIKDQNRKCCKQCENQRERNTRVVGDEVSNQGSLDNRRVLDMNHCVANTQTGDAMASRDCCPDGSVDHQSERIFRVCRRRNDVVDHSVTSQQQIQVFLGQWWTFKPKLDSRTRISSQIFDPRSSLNRKATGVDEIVQNTVIVLVADVLHDLFVEFNGVHFRRNGKLDKGSTVSADILETLDFQRQWSIFILSKVQHFLFESFVGVVNKQRSKPLSDVVLSCFERSDAIKIHHRLLVLLEHHPGIGDIVILSRVALMQNCLFRNESELTQRRLPRTIDL</sequence>
<dbReference type="AlphaFoldDB" id="A0A9P8PAM3"/>